<gene>
    <name evidence="2" type="ORF">ADUPG1_000560</name>
</gene>
<accession>A0ABQ5KAC4</accession>
<comment type="caution">
    <text evidence="2">The sequence shown here is derived from an EMBL/GenBank/DDBJ whole genome shotgun (WGS) entry which is preliminary data.</text>
</comment>
<organism evidence="2 3">
    <name type="scientific">Aduncisulcus paluster</name>
    <dbReference type="NCBI Taxonomy" id="2918883"/>
    <lineage>
        <taxon>Eukaryota</taxon>
        <taxon>Metamonada</taxon>
        <taxon>Carpediemonas-like organisms</taxon>
        <taxon>Aduncisulcus</taxon>
    </lineage>
</organism>
<name>A0ABQ5KAC4_9EUKA</name>
<keyword evidence="1" id="KW-0472">Membrane</keyword>
<feature type="non-terminal residue" evidence="2">
    <location>
        <position position="1"/>
    </location>
</feature>
<dbReference type="EMBL" id="BQXS01000220">
    <property type="protein sequence ID" value="GKT28290.1"/>
    <property type="molecule type" value="Genomic_DNA"/>
</dbReference>
<protein>
    <submittedName>
        <fullName evidence="2">Uncharacterized protein</fullName>
    </submittedName>
</protein>
<reference evidence="2" key="1">
    <citation type="submission" date="2022-03" db="EMBL/GenBank/DDBJ databases">
        <title>Draft genome sequence of Aduncisulcus paluster, a free-living microaerophilic Fornicata.</title>
        <authorList>
            <person name="Yuyama I."/>
            <person name="Kume K."/>
            <person name="Tamura T."/>
            <person name="Inagaki Y."/>
            <person name="Hashimoto T."/>
        </authorList>
    </citation>
    <scope>NUCLEOTIDE SEQUENCE</scope>
    <source>
        <strain evidence="2">NY0171</strain>
    </source>
</reference>
<evidence type="ECO:0000256" key="1">
    <source>
        <dbReference type="SAM" id="Phobius"/>
    </source>
</evidence>
<evidence type="ECO:0000313" key="3">
    <source>
        <dbReference type="Proteomes" id="UP001057375"/>
    </source>
</evidence>
<keyword evidence="1" id="KW-0812">Transmembrane</keyword>
<keyword evidence="3" id="KW-1185">Reference proteome</keyword>
<proteinExistence type="predicted"/>
<dbReference type="Proteomes" id="UP001057375">
    <property type="component" value="Unassembled WGS sequence"/>
</dbReference>
<keyword evidence="1" id="KW-1133">Transmembrane helix</keyword>
<sequence>EYQPLFGFHLTVSIAPLNYDYAGYIAIEEFKIELDSSVLEKIETFLNLRNDSRISYLLSIASSSVSTDIMEDSLQNRIERFENYTEEVLTRSDEYVSQIESMMYCNTIFTTTDAFSEASFIMPPYVIHGYGFRPNILTDLLGATNLISVSSPTFFDSQDERENEMDGFIYPFISSDPNFLSYPLTAYEEIDGDIFLFSHDWFAFIIDNASEIEVSISVLERDENQWKYDDNIQCMVMSSDDIISCESIAVHTGDIVFLSSSFSPYLRRILIFEGSNEDINVVLYGLDEWNPLNEANFTGTDWINEKLSQFKYKLISSYESFLLGNFQGSTPFELFSISQCSTCNVYIPNSFEAFNSSLLPLWPYECNSDAFLPVYDTSIDAPLLSQDQKQVSCRIPKRSEDESPPNELYSRFGLTFENTSYAYIPYKIEGNFDDGTYCIFFERGDIASENSFAALDPSIVCEWGESSELLSIWEKSIDSFEEFSSIVSQLSPVSSYITDMNICCQLDSLKKEPNDLIVIGGFGEMIPSFVTKLSIPVPLQTPTIAIYLDKRIIVIENYISYLKYFWTKEEKNILQLECSAVVDDIPFTIISSLRLCSAGLCASYDDSYELFFGSEKEVFCRIIANQISFGSKMSFSSSYSSKIFVDSALWDYSQASFSTTRSSILSAAISSSISEQLSSAYSFDDVVLSPSLRALLNLDAPFDEISVDSILPFGHSISICLEDTNIFDVSVFWSLDSKESYSYQVIPQVNDNCISFLTPSLPIMREIGDKFEKGGSFWNINVEGTSINEGKLVSFSSSASALIVPIEFVDITATLGISRKRNIDGNEDIFISTNSPVKILIQPIRELLTTTIKTLMNECVSSLNSTFTFQEIENFDEVFLLQESTAISLEKEDTFDNLIVCTAPANAVYIDGFTDPILFISSRTISLVTEAPITPTLEEDDSSDEEEEEVPLFVENNTTKGMYCTTLGSNLLLLGILFIGVIVIGKLTIDTI</sequence>
<feature type="transmembrane region" description="Helical" evidence="1">
    <location>
        <begin position="971"/>
        <end position="989"/>
    </location>
</feature>
<evidence type="ECO:0000313" key="2">
    <source>
        <dbReference type="EMBL" id="GKT28290.1"/>
    </source>
</evidence>